<evidence type="ECO:0000256" key="4">
    <source>
        <dbReference type="SAM" id="MobiDB-lite"/>
    </source>
</evidence>
<feature type="transmembrane region" description="Helical" evidence="5">
    <location>
        <begin position="382"/>
        <end position="402"/>
    </location>
</feature>
<dbReference type="RefSeq" id="WP_085230032.1">
    <property type="nucleotide sequence ID" value="NZ_BSQD01000015.1"/>
</dbReference>
<evidence type="ECO:0000256" key="5">
    <source>
        <dbReference type="SAM" id="Phobius"/>
    </source>
</evidence>
<reference evidence="8" key="1">
    <citation type="submission" date="2017-04" db="EMBL/GenBank/DDBJ databases">
        <authorList>
            <person name="Varghese N."/>
            <person name="Submissions S."/>
        </authorList>
    </citation>
    <scope>NUCLEOTIDE SEQUENCE [LARGE SCALE GENOMIC DNA]</scope>
    <source>
        <strain evidence="8">Ballard 720</strain>
    </source>
</reference>
<dbReference type="InterPro" id="IPR011701">
    <property type="entry name" value="MFS"/>
</dbReference>
<sequence>MTTVTAERKLFHGWVVVAAAFAVTFIGFGCAYTFSSFVQPLQAEFGASRGSVALVFSIAGFLYFALGAASGPLADRWGTKRLAVAGMLLVGAGFALASHANTIAAVYAFYGLGIGLGVGTAFVPTVGVVQRWFVRRRAFASGLAVSGIGVGTLVMPPLATWLIARFGWRETYLLLGIVAAAIGTGMALLLEDDPRRRGLLPDGDAPDSDQASAPPTSGVPLARAWRSPRFIGLYAACLASSLGVFVPFVHLVPFAIDHHVSAARAVLLFGAIGAGSTAGRVLLGNVADRIGRDTFLVVVYAGMAVTLAIWAAAASWWMLMLFALSFGLFYGGWVAVLPAIVADHFGGRHVGAIIGALSTSVAIGTLVGPSAAGFAFDKTHSYVLPVALSALGNAAAGAIAFATNRLGRAPNRAFWQPN</sequence>
<dbReference type="AlphaFoldDB" id="A0A1X7GQ33"/>
<evidence type="ECO:0000259" key="6">
    <source>
        <dbReference type="PROSITE" id="PS50850"/>
    </source>
</evidence>
<keyword evidence="3 5" id="KW-0472">Membrane</keyword>
<feature type="transmembrane region" description="Helical" evidence="5">
    <location>
        <begin position="50"/>
        <end position="70"/>
    </location>
</feature>
<dbReference type="Pfam" id="PF07690">
    <property type="entry name" value="MFS_1"/>
    <property type="match status" value="1"/>
</dbReference>
<dbReference type="OrthoDB" id="9793415at2"/>
<evidence type="ECO:0000256" key="2">
    <source>
        <dbReference type="ARBA" id="ARBA00022989"/>
    </source>
</evidence>
<protein>
    <submittedName>
        <fullName evidence="7">Predicted arabinose efflux permease, MFS family</fullName>
    </submittedName>
</protein>
<evidence type="ECO:0000256" key="1">
    <source>
        <dbReference type="ARBA" id="ARBA00022692"/>
    </source>
</evidence>
<feature type="domain" description="Major facilitator superfamily (MFS) profile" evidence="6">
    <location>
        <begin position="15"/>
        <end position="404"/>
    </location>
</feature>
<feature type="transmembrane region" description="Helical" evidence="5">
    <location>
        <begin position="138"/>
        <end position="159"/>
    </location>
</feature>
<dbReference type="STRING" id="28094.SAMN06295900_11767"/>
<feature type="transmembrane region" description="Helical" evidence="5">
    <location>
        <begin position="295"/>
        <end position="313"/>
    </location>
</feature>
<proteinExistence type="predicted"/>
<feature type="region of interest" description="Disordered" evidence="4">
    <location>
        <begin position="200"/>
        <end position="220"/>
    </location>
</feature>
<dbReference type="EMBL" id="FXAH01000017">
    <property type="protein sequence ID" value="SMF73053.1"/>
    <property type="molecule type" value="Genomic_DNA"/>
</dbReference>
<feature type="transmembrane region" description="Helical" evidence="5">
    <location>
        <begin position="82"/>
        <end position="100"/>
    </location>
</feature>
<feature type="transmembrane region" description="Helical" evidence="5">
    <location>
        <begin position="12"/>
        <end position="38"/>
    </location>
</feature>
<keyword evidence="2 5" id="KW-1133">Transmembrane helix</keyword>
<dbReference type="PANTHER" id="PTHR11360">
    <property type="entry name" value="MONOCARBOXYLATE TRANSPORTER"/>
    <property type="match status" value="1"/>
</dbReference>
<organism evidence="7 8">
    <name type="scientific">Trinickia caryophylli</name>
    <name type="common">Paraburkholderia caryophylli</name>
    <dbReference type="NCBI Taxonomy" id="28094"/>
    <lineage>
        <taxon>Bacteria</taxon>
        <taxon>Pseudomonadati</taxon>
        <taxon>Pseudomonadota</taxon>
        <taxon>Betaproteobacteria</taxon>
        <taxon>Burkholderiales</taxon>
        <taxon>Burkholderiaceae</taxon>
        <taxon>Trinickia</taxon>
    </lineage>
</organism>
<feature type="transmembrane region" description="Helical" evidence="5">
    <location>
        <begin position="231"/>
        <end position="256"/>
    </location>
</feature>
<dbReference type="InterPro" id="IPR036259">
    <property type="entry name" value="MFS_trans_sf"/>
</dbReference>
<gene>
    <name evidence="7" type="ORF">SAMN06295900_11767</name>
</gene>
<feature type="transmembrane region" description="Helical" evidence="5">
    <location>
        <begin position="171"/>
        <end position="190"/>
    </location>
</feature>
<feature type="transmembrane region" description="Helical" evidence="5">
    <location>
        <begin position="319"/>
        <end position="341"/>
    </location>
</feature>
<dbReference type="Proteomes" id="UP000192911">
    <property type="component" value="Unassembled WGS sequence"/>
</dbReference>
<feature type="transmembrane region" description="Helical" evidence="5">
    <location>
        <begin position="106"/>
        <end position="126"/>
    </location>
</feature>
<evidence type="ECO:0000256" key="3">
    <source>
        <dbReference type="ARBA" id="ARBA00023136"/>
    </source>
</evidence>
<keyword evidence="1 5" id="KW-0812">Transmembrane</keyword>
<dbReference type="GO" id="GO:0022857">
    <property type="term" value="F:transmembrane transporter activity"/>
    <property type="evidence" value="ECO:0007669"/>
    <property type="project" value="InterPro"/>
</dbReference>
<evidence type="ECO:0000313" key="7">
    <source>
        <dbReference type="EMBL" id="SMF73053.1"/>
    </source>
</evidence>
<dbReference type="InterPro" id="IPR020846">
    <property type="entry name" value="MFS_dom"/>
</dbReference>
<dbReference type="Gene3D" id="1.20.1250.20">
    <property type="entry name" value="MFS general substrate transporter like domains"/>
    <property type="match status" value="2"/>
</dbReference>
<dbReference type="PANTHER" id="PTHR11360:SF284">
    <property type="entry name" value="EG:103B4.3 PROTEIN-RELATED"/>
    <property type="match status" value="1"/>
</dbReference>
<dbReference type="GeneID" id="95550077"/>
<dbReference type="PROSITE" id="PS50850">
    <property type="entry name" value="MFS"/>
    <property type="match status" value="1"/>
</dbReference>
<name>A0A1X7GQ33_TRICW</name>
<accession>A0A1X7GQ33</accession>
<feature type="transmembrane region" description="Helical" evidence="5">
    <location>
        <begin position="262"/>
        <end position="283"/>
    </location>
</feature>
<feature type="transmembrane region" description="Helical" evidence="5">
    <location>
        <begin position="353"/>
        <end position="376"/>
    </location>
</feature>
<dbReference type="SUPFAM" id="SSF103473">
    <property type="entry name" value="MFS general substrate transporter"/>
    <property type="match status" value="1"/>
</dbReference>
<evidence type="ECO:0000313" key="8">
    <source>
        <dbReference type="Proteomes" id="UP000192911"/>
    </source>
</evidence>
<keyword evidence="8" id="KW-1185">Reference proteome</keyword>
<dbReference type="InterPro" id="IPR050327">
    <property type="entry name" value="Proton-linked_MCT"/>
</dbReference>